<dbReference type="Proteomes" id="UP001597417">
    <property type="component" value="Unassembled WGS sequence"/>
</dbReference>
<evidence type="ECO:0000256" key="2">
    <source>
        <dbReference type="ARBA" id="ARBA00011006"/>
    </source>
</evidence>
<dbReference type="InterPro" id="IPR007341">
    <property type="entry name" value="Transgly_assoc"/>
</dbReference>
<keyword evidence="6 7" id="KW-0472">Membrane</keyword>
<protein>
    <submittedName>
        <fullName evidence="8">GlsB/YeaQ/YmgE family stress response membrane protein</fullName>
    </submittedName>
</protein>
<dbReference type="PANTHER" id="PTHR33884:SF3">
    <property type="entry name" value="UPF0410 PROTEIN YMGE"/>
    <property type="match status" value="1"/>
</dbReference>
<feature type="transmembrane region" description="Helical" evidence="7">
    <location>
        <begin position="61"/>
        <end position="82"/>
    </location>
</feature>
<comment type="subcellular location">
    <subcellularLocation>
        <location evidence="1">Cell membrane</location>
        <topology evidence="1">Multi-pass membrane protein</topology>
    </subcellularLocation>
</comment>
<keyword evidence="9" id="KW-1185">Reference proteome</keyword>
<evidence type="ECO:0000313" key="8">
    <source>
        <dbReference type="EMBL" id="MFD2417709.1"/>
    </source>
</evidence>
<comment type="caution">
    <text evidence="8">The sequence shown here is derived from an EMBL/GenBank/DDBJ whole genome shotgun (WGS) entry which is preliminary data.</text>
</comment>
<evidence type="ECO:0000256" key="5">
    <source>
        <dbReference type="ARBA" id="ARBA00022989"/>
    </source>
</evidence>
<proteinExistence type="inferred from homology"/>
<dbReference type="RefSeq" id="WP_378265679.1">
    <property type="nucleotide sequence ID" value="NZ_JBHUKR010000007.1"/>
</dbReference>
<comment type="similarity">
    <text evidence="2">Belongs to the UPF0410 family.</text>
</comment>
<dbReference type="PANTHER" id="PTHR33884">
    <property type="entry name" value="UPF0410 PROTEIN YMGE"/>
    <property type="match status" value="1"/>
</dbReference>
<evidence type="ECO:0000313" key="9">
    <source>
        <dbReference type="Proteomes" id="UP001597417"/>
    </source>
</evidence>
<dbReference type="Pfam" id="PF04226">
    <property type="entry name" value="Transgly_assoc"/>
    <property type="match status" value="1"/>
</dbReference>
<reference evidence="9" key="1">
    <citation type="journal article" date="2019" name="Int. J. Syst. Evol. Microbiol.">
        <title>The Global Catalogue of Microorganisms (GCM) 10K type strain sequencing project: providing services to taxonomists for standard genome sequencing and annotation.</title>
        <authorList>
            <consortium name="The Broad Institute Genomics Platform"/>
            <consortium name="The Broad Institute Genome Sequencing Center for Infectious Disease"/>
            <person name="Wu L."/>
            <person name="Ma J."/>
        </authorList>
    </citation>
    <scope>NUCLEOTIDE SEQUENCE [LARGE SCALE GENOMIC DNA]</scope>
    <source>
        <strain evidence="9">CGMCC 4.7645</strain>
    </source>
</reference>
<dbReference type="EMBL" id="JBHUKR010000007">
    <property type="protein sequence ID" value="MFD2417709.1"/>
    <property type="molecule type" value="Genomic_DNA"/>
</dbReference>
<keyword evidence="4 7" id="KW-0812">Transmembrane</keyword>
<evidence type="ECO:0000256" key="3">
    <source>
        <dbReference type="ARBA" id="ARBA00022475"/>
    </source>
</evidence>
<feature type="transmembrane region" description="Helical" evidence="7">
    <location>
        <begin position="28"/>
        <end position="46"/>
    </location>
</feature>
<evidence type="ECO:0000256" key="7">
    <source>
        <dbReference type="SAM" id="Phobius"/>
    </source>
</evidence>
<evidence type="ECO:0000256" key="4">
    <source>
        <dbReference type="ARBA" id="ARBA00022692"/>
    </source>
</evidence>
<name>A0ABW5FSY1_9PSEU</name>
<keyword evidence="3" id="KW-1003">Cell membrane</keyword>
<organism evidence="8 9">
    <name type="scientific">Amycolatopsis pigmentata</name>
    <dbReference type="NCBI Taxonomy" id="450801"/>
    <lineage>
        <taxon>Bacteria</taxon>
        <taxon>Bacillati</taxon>
        <taxon>Actinomycetota</taxon>
        <taxon>Actinomycetes</taxon>
        <taxon>Pseudonocardiales</taxon>
        <taxon>Pseudonocardiaceae</taxon>
        <taxon>Amycolatopsis</taxon>
    </lineage>
</organism>
<sequence>MGIVSWIVLGLIAGVIAKLLMPGKDPGGCIITILLGIAGAFVGGWVGKTVFHVQLGKFFDLRTWVLSVVGALIILVIYRLLIGRRHHD</sequence>
<evidence type="ECO:0000256" key="1">
    <source>
        <dbReference type="ARBA" id="ARBA00004651"/>
    </source>
</evidence>
<feature type="transmembrane region" description="Helical" evidence="7">
    <location>
        <begin position="6"/>
        <end position="21"/>
    </location>
</feature>
<evidence type="ECO:0000256" key="6">
    <source>
        <dbReference type="ARBA" id="ARBA00023136"/>
    </source>
</evidence>
<keyword evidence="5 7" id="KW-1133">Transmembrane helix</keyword>
<accession>A0ABW5FSY1</accession>
<gene>
    <name evidence="8" type="ORF">ACFSXZ_15390</name>
</gene>